<accession>A0A9W4WVE1</accession>
<feature type="compositionally biased region" description="Low complexity" evidence="1">
    <location>
        <begin position="1"/>
        <end position="11"/>
    </location>
</feature>
<feature type="region of interest" description="Disordered" evidence="1">
    <location>
        <begin position="1"/>
        <end position="21"/>
    </location>
</feature>
<proteinExistence type="predicted"/>
<reference evidence="3" key="1">
    <citation type="submission" date="2022-08" db="EMBL/GenBank/DDBJ databases">
        <authorList>
            <person name="Kallberg Y."/>
            <person name="Tangrot J."/>
            <person name="Rosling A."/>
        </authorList>
    </citation>
    <scope>NUCLEOTIDE SEQUENCE</scope>
    <source>
        <strain evidence="3">Wild A</strain>
    </source>
</reference>
<dbReference type="AlphaFoldDB" id="A0A9W4WVE1"/>
<keyword evidence="4" id="KW-1185">Reference proteome</keyword>
<dbReference type="EMBL" id="CAMKVN010000309">
    <property type="protein sequence ID" value="CAI2166493.1"/>
    <property type="molecule type" value="Genomic_DNA"/>
</dbReference>
<evidence type="ECO:0000259" key="2">
    <source>
        <dbReference type="SMART" id="SM00398"/>
    </source>
</evidence>
<gene>
    <name evidence="3" type="ORF">FWILDA_LOCUS2602</name>
</gene>
<organism evidence="3 4">
    <name type="scientific">Funneliformis geosporum</name>
    <dbReference type="NCBI Taxonomy" id="1117311"/>
    <lineage>
        <taxon>Eukaryota</taxon>
        <taxon>Fungi</taxon>
        <taxon>Fungi incertae sedis</taxon>
        <taxon>Mucoromycota</taxon>
        <taxon>Glomeromycotina</taxon>
        <taxon>Glomeromycetes</taxon>
        <taxon>Glomerales</taxon>
        <taxon>Glomeraceae</taxon>
        <taxon>Funneliformis</taxon>
    </lineage>
</organism>
<dbReference type="InterPro" id="IPR036910">
    <property type="entry name" value="HMG_box_dom_sf"/>
</dbReference>
<feature type="compositionally biased region" description="Basic residues" evidence="1">
    <location>
        <begin position="12"/>
        <end position="21"/>
    </location>
</feature>
<evidence type="ECO:0000313" key="4">
    <source>
        <dbReference type="Proteomes" id="UP001153678"/>
    </source>
</evidence>
<feature type="domain" description="HMG box" evidence="2">
    <location>
        <begin position="17"/>
        <end position="83"/>
    </location>
</feature>
<name>A0A9W4WVE1_9GLOM</name>
<protein>
    <submittedName>
        <fullName evidence="3">6279_t:CDS:1</fullName>
    </submittedName>
</protein>
<sequence>MAKSKSTNSKKGTTKKIKKRSTNAFFQYRNSKIVHAQKLKMRDLSRITSTGWKSQDDLQKQPYFQAAAKDAVEKEAASGGNGITKKSYEPCGNFAFINETPIEKAPLPKEKKEKIPIDHKRVFINNKQSDVFVKPKIAKGENQRERNGLVIRNSQVQLQSGVDNPNVIKKVAIDQNISIQHPQKTKSSDDDTMIDIVEVVVPTTQKNYLAGEDDYAFNRYTNAGDFHYMPETKSSDDDPTTQIIYPSDEEDAFRKYTNAEDYYMTETKSSDDDITNDIVEGVVSNTQNIEKNNYDMPGTDFTPAIMIDGTTLPNPQSSFHDNCGDGLTETLNDCFNLETLEK</sequence>
<dbReference type="SUPFAM" id="SSF47095">
    <property type="entry name" value="HMG-box"/>
    <property type="match status" value="1"/>
</dbReference>
<dbReference type="Proteomes" id="UP001153678">
    <property type="component" value="Unassembled WGS sequence"/>
</dbReference>
<evidence type="ECO:0000313" key="3">
    <source>
        <dbReference type="EMBL" id="CAI2166493.1"/>
    </source>
</evidence>
<dbReference type="OrthoDB" id="10569237at2759"/>
<comment type="caution">
    <text evidence="3">The sequence shown here is derived from an EMBL/GenBank/DDBJ whole genome shotgun (WGS) entry which is preliminary data.</text>
</comment>
<evidence type="ECO:0000256" key="1">
    <source>
        <dbReference type="SAM" id="MobiDB-lite"/>
    </source>
</evidence>
<dbReference type="SMART" id="SM00398">
    <property type="entry name" value="HMG"/>
    <property type="match status" value="1"/>
</dbReference>
<dbReference type="InterPro" id="IPR009071">
    <property type="entry name" value="HMG_box_dom"/>
</dbReference>
<dbReference type="Gene3D" id="1.10.30.10">
    <property type="entry name" value="High mobility group box domain"/>
    <property type="match status" value="1"/>
</dbReference>